<comment type="function">
    <text evidence="8">3'-5' exoribonuclease that releases 5'-nucleoside monophosphates and is involved in maturation of structured RNAs.</text>
</comment>
<feature type="region of interest" description="Disordered" evidence="9">
    <location>
        <begin position="712"/>
        <end position="770"/>
    </location>
</feature>
<keyword evidence="12" id="KW-1185">Reference proteome</keyword>
<dbReference type="EMBL" id="JACSQO010000009">
    <property type="protein sequence ID" value="MBD7945684.1"/>
    <property type="molecule type" value="Genomic_DNA"/>
</dbReference>
<dbReference type="PROSITE" id="PS50126">
    <property type="entry name" value="S1"/>
    <property type="match status" value="1"/>
</dbReference>
<comment type="catalytic activity">
    <reaction evidence="1 8">
        <text>Exonucleolytic cleavage in the 3'- to 5'-direction to yield nucleoside 5'-phosphates.</text>
        <dbReference type="EC" id="3.1.13.1"/>
    </reaction>
</comment>
<evidence type="ECO:0000256" key="3">
    <source>
        <dbReference type="ARBA" id="ARBA00022490"/>
    </source>
</evidence>
<feature type="domain" description="S1 motif" evidence="10">
    <location>
        <begin position="626"/>
        <end position="706"/>
    </location>
</feature>
<dbReference type="HAMAP" id="MF_01895">
    <property type="entry name" value="RNase_R"/>
    <property type="match status" value="1"/>
</dbReference>
<dbReference type="Proteomes" id="UP000640786">
    <property type="component" value="Unassembled WGS sequence"/>
</dbReference>
<evidence type="ECO:0000259" key="10">
    <source>
        <dbReference type="PROSITE" id="PS50126"/>
    </source>
</evidence>
<evidence type="ECO:0000256" key="7">
    <source>
        <dbReference type="ARBA" id="ARBA00022884"/>
    </source>
</evidence>
<dbReference type="InterPro" id="IPR040476">
    <property type="entry name" value="CSD2"/>
</dbReference>
<evidence type="ECO:0000256" key="9">
    <source>
        <dbReference type="SAM" id="MobiDB-lite"/>
    </source>
</evidence>
<name>A0ABR8RD00_9BACI</name>
<keyword evidence="5 8" id="KW-0378">Hydrolase</keyword>
<dbReference type="NCBIfam" id="TIGR02063">
    <property type="entry name" value="RNase_R"/>
    <property type="match status" value="1"/>
</dbReference>
<reference evidence="11 12" key="1">
    <citation type="submission" date="2020-08" db="EMBL/GenBank/DDBJ databases">
        <title>A Genomic Blueprint of the Chicken Gut Microbiome.</title>
        <authorList>
            <person name="Gilroy R."/>
            <person name="Ravi A."/>
            <person name="Getino M."/>
            <person name="Pursley I."/>
            <person name="Horton D.L."/>
            <person name="Alikhan N.-F."/>
            <person name="Baker D."/>
            <person name="Gharbi K."/>
            <person name="Hall N."/>
            <person name="Watson M."/>
            <person name="Adriaenssens E.M."/>
            <person name="Foster-Nyarko E."/>
            <person name="Jarju S."/>
            <person name="Secka A."/>
            <person name="Antonio M."/>
            <person name="Oren A."/>
            <person name="Chaudhuri R."/>
            <person name="La Ragione R.M."/>
            <person name="Hildebrand F."/>
            <person name="Pallen M.J."/>
        </authorList>
    </citation>
    <scope>NUCLEOTIDE SEQUENCE [LARGE SCALE GENOMIC DNA]</scope>
    <source>
        <strain evidence="11 12">Sa2BUA9</strain>
    </source>
</reference>
<proteinExistence type="inferred from homology"/>
<dbReference type="PANTHER" id="PTHR23355">
    <property type="entry name" value="RIBONUCLEASE"/>
    <property type="match status" value="1"/>
</dbReference>
<evidence type="ECO:0000256" key="2">
    <source>
        <dbReference type="ARBA" id="ARBA00004496"/>
    </source>
</evidence>
<evidence type="ECO:0000256" key="1">
    <source>
        <dbReference type="ARBA" id="ARBA00001849"/>
    </source>
</evidence>
<evidence type="ECO:0000256" key="8">
    <source>
        <dbReference type="HAMAP-Rule" id="MF_01895"/>
    </source>
</evidence>
<dbReference type="SMART" id="SM00357">
    <property type="entry name" value="CSP"/>
    <property type="match status" value="2"/>
</dbReference>
<comment type="caution">
    <text evidence="11">The sequence shown here is derived from an EMBL/GenBank/DDBJ whole genome shotgun (WGS) entry which is preliminary data.</text>
</comment>
<evidence type="ECO:0000313" key="11">
    <source>
        <dbReference type="EMBL" id="MBD7945684.1"/>
    </source>
</evidence>
<dbReference type="PANTHER" id="PTHR23355:SF9">
    <property type="entry name" value="DIS3-LIKE EXONUCLEASE 2"/>
    <property type="match status" value="1"/>
</dbReference>
<accession>A0ABR8RD00</accession>
<keyword evidence="7 8" id="KW-0694">RNA-binding</keyword>
<comment type="similarity">
    <text evidence="8">Belongs to the RNR ribonuclease family. RNase R subfamily.</text>
</comment>
<keyword evidence="3 8" id="KW-0963">Cytoplasm</keyword>
<dbReference type="SMART" id="SM00955">
    <property type="entry name" value="RNB"/>
    <property type="match status" value="1"/>
</dbReference>
<dbReference type="Pfam" id="PF08206">
    <property type="entry name" value="OB_RNB"/>
    <property type="match status" value="1"/>
</dbReference>
<dbReference type="Pfam" id="PF00575">
    <property type="entry name" value="S1"/>
    <property type="match status" value="1"/>
</dbReference>
<evidence type="ECO:0000313" key="12">
    <source>
        <dbReference type="Proteomes" id="UP000640786"/>
    </source>
</evidence>
<keyword evidence="6 8" id="KW-0269">Exonuclease</keyword>
<dbReference type="PROSITE" id="PS01175">
    <property type="entry name" value="RIBONUCLEASE_II"/>
    <property type="match status" value="1"/>
</dbReference>
<dbReference type="InterPro" id="IPR022966">
    <property type="entry name" value="RNase_II/R_CS"/>
</dbReference>
<dbReference type="InterPro" id="IPR003029">
    <property type="entry name" value="S1_domain"/>
</dbReference>
<organism evidence="11 12">
    <name type="scientific">Psychrobacillus faecigallinarum</name>
    <dbReference type="NCBI Taxonomy" id="2762235"/>
    <lineage>
        <taxon>Bacteria</taxon>
        <taxon>Bacillati</taxon>
        <taxon>Bacillota</taxon>
        <taxon>Bacilli</taxon>
        <taxon>Bacillales</taxon>
        <taxon>Bacillaceae</taxon>
        <taxon>Psychrobacillus</taxon>
    </lineage>
</organism>
<dbReference type="Pfam" id="PF00773">
    <property type="entry name" value="RNB"/>
    <property type="match status" value="1"/>
</dbReference>
<dbReference type="NCBIfam" id="TIGR00358">
    <property type="entry name" value="3_prime_RNase"/>
    <property type="match status" value="1"/>
</dbReference>
<dbReference type="InterPro" id="IPR012340">
    <property type="entry name" value="NA-bd_OB-fold"/>
</dbReference>
<dbReference type="EC" id="3.1.13.1" evidence="8"/>
<feature type="compositionally biased region" description="Basic residues" evidence="9">
    <location>
        <begin position="760"/>
        <end position="770"/>
    </location>
</feature>
<evidence type="ECO:0000256" key="5">
    <source>
        <dbReference type="ARBA" id="ARBA00022801"/>
    </source>
</evidence>
<dbReference type="InterPro" id="IPR004476">
    <property type="entry name" value="RNase_II/RNase_R"/>
</dbReference>
<comment type="subcellular location">
    <subcellularLocation>
        <location evidence="2 8">Cytoplasm</location>
    </subcellularLocation>
</comment>
<dbReference type="InterPro" id="IPR011129">
    <property type="entry name" value="CSD"/>
</dbReference>
<dbReference type="InterPro" id="IPR050180">
    <property type="entry name" value="RNR_Ribonuclease"/>
</dbReference>
<keyword evidence="4 8" id="KW-0540">Nuclease</keyword>
<dbReference type="Gene3D" id="2.40.50.140">
    <property type="entry name" value="Nucleic acid-binding proteins"/>
    <property type="match status" value="3"/>
</dbReference>
<dbReference type="InterPro" id="IPR013223">
    <property type="entry name" value="RNase_B_OB_dom"/>
</dbReference>
<sequence length="770" mass="86709">MENMKEQLLELMNSEEYKPMTTKELEDHFGLTEADDFKELVKTLVSMEDSGAVVRSRSNRYGVPSRMNLIVGSFIGHAKGFGFVTPEESGMDDIFIPPTEINGAVNGDKVLVRVSKESSGDRREGTIIKITQRGISQVVGTFQDNKGFGFVIPDDKKVPMDVFVAKGDTLGAVDGHKVVVEITDWPNERKSATGIVTKILGHKNDPGVDILSIIYKHGITIDFPQEVIDQAEAVPDQIAEGDLEGRRDLRDEVIVTIDGADAKDLDDAVTVTKLPEGTYKLGVHIADVSHYVTEGSALDREAYDRGTSVYLTDRVIPMIPHRLSNGICSLNPQVDRLTLSCEMIINGSGMVTSHEIFQSVIRTTERMTYSDVYKILEEKDEALIERYKDLVPMFENMAELAAVLRKKREERGAIDFDFPEAKILVDEDGWPTDVAIRERTVAEKLIEEFMLAANETVAEHFKWMDVPFIYRIHEDPKPEKLQRFFGFLTNFGLVVKGTGNDIHPKALQEIIESIEGMPEEPVISTMLLRSLQQAKYYGECLGHFGLSTEFYTHFTSPIRRYPDLIVHRLIRTYLVNGDVSSATINHWGAIIDDIAEHTSKRERRAVDAERDTDALKKAQYMADKIGEEFEGIVSSVTNFGMFIELPNTIEGLVHVTNMTDDYYRFDDRQMMMIGERSGKQFRIGDEVTVRVSAVKPEEAAVDFEVVGMKKSFGRSTRKESPKVIHASKKGTGKDRKDKSQPGPKKGTNQKKKFYESVAKKSQKRKRPKKK</sequence>
<dbReference type="CDD" id="cd04471">
    <property type="entry name" value="S1_RNase_R"/>
    <property type="match status" value="1"/>
</dbReference>
<gene>
    <name evidence="8 11" type="primary">rnr</name>
    <name evidence="11" type="ORF">H9650_16350</name>
</gene>
<dbReference type="InterPro" id="IPR011805">
    <property type="entry name" value="RNase_R"/>
</dbReference>
<dbReference type="Pfam" id="PF17876">
    <property type="entry name" value="CSD2"/>
    <property type="match status" value="1"/>
</dbReference>
<dbReference type="SUPFAM" id="SSF50249">
    <property type="entry name" value="Nucleic acid-binding proteins"/>
    <property type="match status" value="4"/>
</dbReference>
<evidence type="ECO:0000256" key="4">
    <source>
        <dbReference type="ARBA" id="ARBA00022722"/>
    </source>
</evidence>
<protein>
    <recommendedName>
        <fullName evidence="8">Ribonuclease R</fullName>
        <shortName evidence="8">RNase R</shortName>
        <ecNumber evidence="8">3.1.13.1</ecNumber>
    </recommendedName>
</protein>
<dbReference type="InterPro" id="IPR001900">
    <property type="entry name" value="RNase_II/R"/>
</dbReference>
<evidence type="ECO:0000256" key="6">
    <source>
        <dbReference type="ARBA" id="ARBA00022839"/>
    </source>
</evidence>
<dbReference type="RefSeq" id="WP_191697650.1">
    <property type="nucleotide sequence ID" value="NZ_JACSQO010000009.1"/>
</dbReference>
<dbReference type="SMART" id="SM00316">
    <property type="entry name" value="S1"/>
    <property type="match status" value="1"/>
</dbReference>